<sequence length="186" mass="20628">MAAILFYFFAVLMLLFGCCASLFRDQVKRVLSLIGCFFSAAVLCIMLNAQFIATILIVVYMGAIAMLFLFIVMMIGNNNKVDNSLKLSKSVAILISSIFGIMILFIMLSGRKDMEYVSLNESISMLGKNIYEGHAIEVLFTGFILLTGLIGAILTTIRYKNNRKKVQIVEGKTYVAKSDMKSGIEV</sequence>
<gene>
    <name evidence="3" type="ORF">Deia_00007</name>
</gene>
<feature type="transmembrane region" description="Helical" evidence="2">
    <location>
        <begin position="87"/>
        <end position="108"/>
    </location>
</feature>
<dbReference type="InterPro" id="IPR042106">
    <property type="entry name" value="Nuo/plastoQ_OxRdtase_6_NuoJ"/>
</dbReference>
<proteinExistence type="inferred from homology"/>
<feature type="transmembrane region" description="Helical" evidence="2">
    <location>
        <begin position="6"/>
        <end position="23"/>
    </location>
</feature>
<comment type="function">
    <text evidence="2">NDH-1 shuttles electrons from NADH, via FMN and iron-sulfur (Fe-S) centers, to quinones in the respiratory chain. Couples the redox reaction to proton translocation (for every two electrons transferred, four hydrogen ions are translocated across the cytoplasmic membrane), and thus conserves the redox energy in a proton gradient.</text>
</comment>
<dbReference type="PANTHER" id="PTHR33269">
    <property type="entry name" value="NADH-UBIQUINONE OXIDOREDUCTASE CHAIN 6"/>
    <property type="match status" value="1"/>
</dbReference>
<dbReference type="RefSeq" id="WP_146820135.1">
    <property type="nucleotide sequence ID" value="NZ_CP029077.1"/>
</dbReference>
<comment type="similarity">
    <text evidence="1 2">Belongs to the complex I subunit 6 family.</text>
</comment>
<keyword evidence="3" id="KW-0830">Ubiquinone</keyword>
<dbReference type="Proteomes" id="UP000321934">
    <property type="component" value="Chromosome"/>
</dbReference>
<feature type="transmembrane region" description="Helical" evidence="2">
    <location>
        <begin position="135"/>
        <end position="157"/>
    </location>
</feature>
<keyword evidence="2" id="KW-0472">Membrane</keyword>
<dbReference type="EC" id="7.1.1.-" evidence="2"/>
<dbReference type="Gene3D" id="1.20.120.1200">
    <property type="entry name" value="NADH-ubiquinone/plastoquinone oxidoreductase chain 6, subunit NuoJ"/>
    <property type="match status" value="1"/>
</dbReference>
<feature type="transmembrane region" description="Helical" evidence="2">
    <location>
        <begin position="55"/>
        <end position="75"/>
    </location>
</feature>
<dbReference type="GO" id="GO:0048038">
    <property type="term" value="F:quinone binding"/>
    <property type="evidence" value="ECO:0007669"/>
    <property type="project" value="UniProtKB-UniRule"/>
</dbReference>
<dbReference type="OrthoDB" id="9795409at2"/>
<keyword evidence="4" id="KW-1185">Reference proteome</keyword>
<evidence type="ECO:0000313" key="3">
    <source>
        <dbReference type="EMBL" id="QED22821.1"/>
    </source>
</evidence>
<keyword evidence="2" id="KW-0874">Quinone</keyword>
<organism evidence="3 4">
    <name type="scientific">Candidatus Deianiraea vastatrix</name>
    <dbReference type="NCBI Taxonomy" id="2163644"/>
    <lineage>
        <taxon>Bacteria</taxon>
        <taxon>Pseudomonadati</taxon>
        <taxon>Pseudomonadota</taxon>
        <taxon>Alphaproteobacteria</taxon>
        <taxon>Rickettsiales</taxon>
        <taxon>Candidatus Deianiraeaceae</taxon>
        <taxon>Candidatus Deianiraea</taxon>
    </lineage>
</organism>
<keyword evidence="2" id="KW-0812">Transmembrane</keyword>
<dbReference type="GO" id="GO:0005886">
    <property type="term" value="C:plasma membrane"/>
    <property type="evidence" value="ECO:0007669"/>
    <property type="project" value="UniProtKB-SubCell"/>
</dbReference>
<accession>A0A5B8XER7</accession>
<evidence type="ECO:0000256" key="1">
    <source>
        <dbReference type="ARBA" id="ARBA00005698"/>
    </source>
</evidence>
<protein>
    <recommendedName>
        <fullName evidence="2">NADH-quinone oxidoreductase subunit J</fullName>
        <ecNumber evidence="2">7.1.1.-</ecNumber>
    </recommendedName>
</protein>
<keyword evidence="2" id="KW-1003">Cell membrane</keyword>
<reference evidence="3 4" key="1">
    <citation type="journal article" date="2019" name="ISME J.">
        <title>Deianiraea, an extracellular bacterium associated with the ciliate Paramecium, suggests an alternative scenario for the evolution of Rickettsiales.</title>
        <authorList>
            <person name="Castelli M."/>
            <person name="Sabaneyeva E."/>
            <person name="Lanzoni O."/>
            <person name="Lebedeva N."/>
            <person name="Floriano A.M."/>
            <person name="Gaiarsa S."/>
            <person name="Benken K."/>
            <person name="Modeo L."/>
            <person name="Bandi C."/>
            <person name="Potekhin A."/>
            <person name="Sassera D."/>
            <person name="Petroni G."/>
        </authorList>
    </citation>
    <scope>NUCLEOTIDE SEQUENCE [LARGE SCALE GENOMIC DNA]</scope>
    <source>
        <strain evidence="3">CyL4-1</strain>
    </source>
</reference>
<dbReference type="AlphaFoldDB" id="A0A5B8XER7"/>
<dbReference type="EMBL" id="CP029077">
    <property type="protein sequence ID" value="QED22821.1"/>
    <property type="molecule type" value="Genomic_DNA"/>
</dbReference>
<keyword evidence="2" id="KW-0520">NAD</keyword>
<evidence type="ECO:0000256" key="2">
    <source>
        <dbReference type="RuleBase" id="RU004429"/>
    </source>
</evidence>
<feature type="transmembrane region" description="Helical" evidence="2">
    <location>
        <begin position="30"/>
        <end position="49"/>
    </location>
</feature>
<dbReference type="InterPro" id="IPR001457">
    <property type="entry name" value="NADH_UbQ/plastoQ_OxRdtase_su6"/>
</dbReference>
<dbReference type="PANTHER" id="PTHR33269:SF17">
    <property type="entry name" value="NADH-UBIQUINONE OXIDOREDUCTASE CHAIN 6"/>
    <property type="match status" value="1"/>
</dbReference>
<comment type="catalytic activity">
    <reaction evidence="2">
        <text>a quinone + NADH + 5 H(+)(in) = a quinol + NAD(+) + 4 H(+)(out)</text>
        <dbReference type="Rhea" id="RHEA:57888"/>
        <dbReference type="ChEBI" id="CHEBI:15378"/>
        <dbReference type="ChEBI" id="CHEBI:24646"/>
        <dbReference type="ChEBI" id="CHEBI:57540"/>
        <dbReference type="ChEBI" id="CHEBI:57945"/>
        <dbReference type="ChEBI" id="CHEBI:132124"/>
    </reaction>
</comment>
<name>A0A5B8XER7_9RICK</name>
<dbReference type="Pfam" id="PF00499">
    <property type="entry name" value="Oxidored_q3"/>
    <property type="match status" value="1"/>
</dbReference>
<keyword evidence="2" id="KW-1133">Transmembrane helix</keyword>
<dbReference type="GO" id="GO:0008137">
    <property type="term" value="F:NADH dehydrogenase (ubiquinone) activity"/>
    <property type="evidence" value="ECO:0007669"/>
    <property type="project" value="UniProtKB-UniRule"/>
</dbReference>
<comment type="subcellular location">
    <subcellularLocation>
        <location evidence="2">Cell membrane</location>
        <topology evidence="2">Multi-pass membrane protein</topology>
    </subcellularLocation>
</comment>
<evidence type="ECO:0000313" key="4">
    <source>
        <dbReference type="Proteomes" id="UP000321934"/>
    </source>
</evidence>